<dbReference type="Proteomes" id="UP001530400">
    <property type="component" value="Unassembled WGS sequence"/>
</dbReference>
<protein>
    <recommendedName>
        <fullName evidence="1">Protein ENHANCED DISEASE RESISTANCE 2 C-terminal domain-containing protein</fullName>
    </recommendedName>
</protein>
<evidence type="ECO:0000313" key="2">
    <source>
        <dbReference type="EMBL" id="KAL3790324.1"/>
    </source>
</evidence>
<dbReference type="InterPro" id="IPR009769">
    <property type="entry name" value="EDR2_C"/>
</dbReference>
<evidence type="ECO:0000313" key="3">
    <source>
        <dbReference type="Proteomes" id="UP001530400"/>
    </source>
</evidence>
<dbReference type="InterPro" id="IPR045096">
    <property type="entry name" value="EDR2-like"/>
</dbReference>
<organism evidence="2 3">
    <name type="scientific">Cyclotella atomus</name>
    <dbReference type="NCBI Taxonomy" id="382360"/>
    <lineage>
        <taxon>Eukaryota</taxon>
        <taxon>Sar</taxon>
        <taxon>Stramenopiles</taxon>
        <taxon>Ochrophyta</taxon>
        <taxon>Bacillariophyta</taxon>
        <taxon>Coscinodiscophyceae</taxon>
        <taxon>Thalassiosirophycidae</taxon>
        <taxon>Stephanodiscales</taxon>
        <taxon>Stephanodiscaceae</taxon>
        <taxon>Cyclotella</taxon>
    </lineage>
</organism>
<feature type="domain" description="Protein ENHANCED DISEASE RESISTANCE 2 C-terminal" evidence="1">
    <location>
        <begin position="465"/>
        <end position="697"/>
    </location>
</feature>
<comment type="caution">
    <text evidence="2">The sequence shown here is derived from an EMBL/GenBank/DDBJ whole genome shotgun (WGS) entry which is preliminary data.</text>
</comment>
<sequence length="721" mass="80035">MAPNDNQILHAALLSGNLSVEVVDVDIRRSGSDAGLAISPIETDYILRIKSTKRSERANELQTHHCSKRYLDVRNLAYALHSYAVEVVKYHAKKSGGGGSSIKVPRKLIRFIEKPIEILQYTTNTESNYSDLAGELDDVLRHSNEERIKRRTSKLLDKCAPLNVRDVLEAVDEFYESILSEKRQFGLKSNFAHVEKVALRRKTLMNEAFSNFVTSLHRAGICNDLLPPVLDELIFGFEYFLLTDVVVDQDPNARSLGNDLVRAPQAVEDACPISPKTVRRRASLEDREKEQGDLRCSTKELMIDDEEPVGRTMNRYGVLTTKSLVERENLLPESAVGFSVLVGVGATCFKLLGNRTISIQLDFLVLLMLSCSLIGYHMAPEGAFIAKDASSSQAAQGSKLTRSRERPNLAAFRASENNAGAHNLIQASFRRLSAAILTPPKAKVVLETFEKFPEGAAIGSHFNCWSIPAATNFHVRGADYLTDKKKIPSSDFLLPCRGCDLYLTDNPPLNIGRNSSILAGTVRDVPTFIINYRLPWGVFVTYHEIPEKFLPFLRRNYGYGDTSQPLPSQSDMSAGERCVCNFFLSDTDEKNAVWKIVPLVVEGPWVVKRVVGGKPAIVGKSLPITYTYQPPQPELGFAEYLEADLDIVSSAAARNILAVVRSSVQVLTIDLGFVIQGNTKEELPEQMMAGLRLHGLDPLNAEALPQFDDEDLFEIQSTDSD</sequence>
<dbReference type="Pfam" id="PF07059">
    <property type="entry name" value="EDR2_C"/>
    <property type="match status" value="1"/>
</dbReference>
<dbReference type="PANTHER" id="PTHR12136">
    <property type="entry name" value="ENHANCED DISEASE RESISTANCE-RELATED"/>
    <property type="match status" value="1"/>
</dbReference>
<dbReference type="PANTHER" id="PTHR12136:SF41">
    <property type="entry name" value="PLECKSTRIN HOMOLOGY (PH) AND LIPID-BINDING START DOMAINS-CONTAINING PROTEIN"/>
    <property type="match status" value="1"/>
</dbReference>
<reference evidence="2 3" key="1">
    <citation type="submission" date="2024-10" db="EMBL/GenBank/DDBJ databases">
        <title>Updated reference genomes for cyclostephanoid diatoms.</title>
        <authorList>
            <person name="Roberts W.R."/>
            <person name="Alverson A.J."/>
        </authorList>
    </citation>
    <scope>NUCLEOTIDE SEQUENCE [LARGE SCALE GENOMIC DNA]</scope>
    <source>
        <strain evidence="2 3">AJA010-31</strain>
    </source>
</reference>
<name>A0ABD3PRL8_9STRA</name>
<gene>
    <name evidence="2" type="ORF">ACHAWO_010334</name>
</gene>
<accession>A0ABD3PRL8</accession>
<evidence type="ECO:0000259" key="1">
    <source>
        <dbReference type="Pfam" id="PF07059"/>
    </source>
</evidence>
<keyword evidence="3" id="KW-1185">Reference proteome</keyword>
<proteinExistence type="predicted"/>
<dbReference type="AlphaFoldDB" id="A0ABD3PRL8"/>
<dbReference type="EMBL" id="JALLPJ020000505">
    <property type="protein sequence ID" value="KAL3790324.1"/>
    <property type="molecule type" value="Genomic_DNA"/>
</dbReference>